<dbReference type="InterPro" id="IPR036397">
    <property type="entry name" value="RNaseH_sf"/>
</dbReference>
<dbReference type="InterPro" id="IPR052709">
    <property type="entry name" value="Transposase-MT_Hybrid"/>
</dbReference>
<comment type="caution">
    <text evidence="1">The sequence shown here is derived from an EMBL/GenBank/DDBJ whole genome shotgun (WGS) entry which is preliminary data.</text>
</comment>
<proteinExistence type="predicted"/>
<dbReference type="PANTHER" id="PTHR46060">
    <property type="entry name" value="MARINER MOS1 TRANSPOSASE-LIKE PROTEIN"/>
    <property type="match status" value="1"/>
</dbReference>
<gene>
    <name evidence="1" type="primary">Necator_chrV.g18518</name>
    <name evidence="1" type="ORF">RB195_013727</name>
</gene>
<dbReference type="PANTHER" id="PTHR46060:SF1">
    <property type="entry name" value="MARINER MOS1 TRANSPOSASE-LIKE PROTEIN"/>
    <property type="match status" value="1"/>
</dbReference>
<evidence type="ECO:0000313" key="2">
    <source>
        <dbReference type="Proteomes" id="UP001303046"/>
    </source>
</evidence>
<keyword evidence="2" id="KW-1185">Reference proteome</keyword>
<evidence type="ECO:0008006" key="3">
    <source>
        <dbReference type="Google" id="ProtNLM"/>
    </source>
</evidence>
<dbReference type="Gene3D" id="3.30.420.10">
    <property type="entry name" value="Ribonuclease H-like superfamily/Ribonuclease H"/>
    <property type="match status" value="1"/>
</dbReference>
<protein>
    <recommendedName>
        <fullName evidence="3">Mos1 transposase HTH domain-containing protein</fullName>
    </recommendedName>
</protein>
<organism evidence="1 2">
    <name type="scientific">Necator americanus</name>
    <name type="common">Human hookworm</name>
    <dbReference type="NCBI Taxonomy" id="51031"/>
    <lineage>
        <taxon>Eukaryota</taxon>
        <taxon>Metazoa</taxon>
        <taxon>Ecdysozoa</taxon>
        <taxon>Nematoda</taxon>
        <taxon>Chromadorea</taxon>
        <taxon>Rhabditida</taxon>
        <taxon>Rhabditina</taxon>
        <taxon>Rhabditomorpha</taxon>
        <taxon>Strongyloidea</taxon>
        <taxon>Ancylostomatidae</taxon>
        <taxon>Bunostominae</taxon>
        <taxon>Necator</taxon>
    </lineage>
</organism>
<reference evidence="1 2" key="1">
    <citation type="submission" date="2023-08" db="EMBL/GenBank/DDBJ databases">
        <title>A Necator americanus chromosomal reference genome.</title>
        <authorList>
            <person name="Ilik V."/>
            <person name="Petrzelkova K.J."/>
            <person name="Pardy F."/>
            <person name="Fuh T."/>
            <person name="Niatou-Singa F.S."/>
            <person name="Gouil Q."/>
            <person name="Baker L."/>
            <person name="Ritchie M.E."/>
            <person name="Jex A.R."/>
            <person name="Gazzola D."/>
            <person name="Li H."/>
            <person name="Toshio Fujiwara R."/>
            <person name="Zhan B."/>
            <person name="Aroian R.V."/>
            <person name="Pafco B."/>
            <person name="Schwarz E.M."/>
        </authorList>
    </citation>
    <scope>NUCLEOTIDE SEQUENCE [LARGE SCALE GENOMIC DNA]</scope>
    <source>
        <strain evidence="1 2">Aroian</strain>
        <tissue evidence="1">Whole animal</tissue>
    </source>
</reference>
<dbReference type="EMBL" id="JAVFWL010000005">
    <property type="protein sequence ID" value="KAK6754924.1"/>
    <property type="molecule type" value="Genomic_DNA"/>
</dbReference>
<sequence length="150" mass="16967">MCAWFQRFKAENEKLEDKPRFGGPTAISFDELKNLALQHPYKGMQYFAASLGCSLSTVSNGLRSLGMVKELGQWPPHALSDGNRQRRQDICAQLISRSRRVDWLDTIVTGDEIESSTSTHKRARRAGDEMPDPFVKGEIHEKVILSVWCS</sequence>
<accession>A0ABR1DWW6</accession>
<dbReference type="Proteomes" id="UP001303046">
    <property type="component" value="Unassembled WGS sequence"/>
</dbReference>
<evidence type="ECO:0000313" key="1">
    <source>
        <dbReference type="EMBL" id="KAK6754924.1"/>
    </source>
</evidence>
<name>A0ABR1DWW6_NECAM</name>